<dbReference type="AlphaFoldDB" id="A0A484HBG5"/>
<protein>
    <submittedName>
        <fullName evidence="2">Uncharacterized protein</fullName>
    </submittedName>
</protein>
<gene>
    <name evidence="2" type="ORF">EPICR_10113</name>
</gene>
<feature type="compositionally biased region" description="Basic and acidic residues" evidence="1">
    <location>
        <begin position="71"/>
        <end position="91"/>
    </location>
</feature>
<evidence type="ECO:0000313" key="2">
    <source>
        <dbReference type="EMBL" id="VEN72614.1"/>
    </source>
</evidence>
<feature type="region of interest" description="Disordered" evidence="1">
    <location>
        <begin position="71"/>
        <end position="111"/>
    </location>
</feature>
<evidence type="ECO:0000256" key="1">
    <source>
        <dbReference type="SAM" id="MobiDB-lite"/>
    </source>
</evidence>
<name>A0A484HBG5_9BACT</name>
<proteinExistence type="predicted"/>
<sequence length="111" mass="12947">MTQKNDLVLIYFKDVPTVFARVDQIDPDPKPGWYHVTLLFLQVPLQTMVWLLRDAQINGEEFTMDGNRIRMEKIPPSIEKPRRDEEKEEAKTPPASGKMISLSERRPKKNP</sequence>
<reference evidence="2" key="1">
    <citation type="submission" date="2019-01" db="EMBL/GenBank/DDBJ databases">
        <authorList>
            <consortium name="Genoscope - CEA"/>
            <person name="William W."/>
        </authorList>
    </citation>
    <scope>NUCLEOTIDE SEQUENCE</scope>
    <source>
        <strain evidence="2">CR-1</strain>
    </source>
</reference>
<dbReference type="EMBL" id="CAACVI010000001">
    <property type="protein sequence ID" value="VEN72614.1"/>
    <property type="molecule type" value="Genomic_DNA"/>
</dbReference>
<organism evidence="2">
    <name type="scientific">uncultured Desulfobacteraceae bacterium</name>
    <dbReference type="NCBI Taxonomy" id="218296"/>
    <lineage>
        <taxon>Bacteria</taxon>
        <taxon>Pseudomonadati</taxon>
        <taxon>Thermodesulfobacteriota</taxon>
        <taxon>Desulfobacteria</taxon>
        <taxon>Desulfobacterales</taxon>
        <taxon>Desulfobacteraceae</taxon>
        <taxon>environmental samples</taxon>
    </lineage>
</organism>
<accession>A0A484HBG5</accession>